<reference evidence="3 4" key="2">
    <citation type="submission" date="2021-10" db="EMBL/GenBank/DDBJ databases">
        <authorList>
            <person name="Piombo E."/>
        </authorList>
    </citation>
    <scope>NUCLEOTIDE SEQUENCE [LARGE SCALE GENOMIC DNA]</scope>
</reference>
<dbReference type="InterPro" id="IPR051606">
    <property type="entry name" value="Polyketide_Oxido-like"/>
</dbReference>
<keyword evidence="4" id="KW-1185">Reference proteome</keyword>
<dbReference type="GO" id="GO:0004074">
    <property type="term" value="F:biliverdin reductase [NAD(P)H] activity"/>
    <property type="evidence" value="ECO:0007669"/>
    <property type="project" value="TreeGrafter"/>
</dbReference>
<dbReference type="InterPro" id="IPR036291">
    <property type="entry name" value="NAD(P)-bd_dom_sf"/>
</dbReference>
<comment type="similarity">
    <text evidence="1">Belongs to the avfA family.</text>
</comment>
<dbReference type="Gene3D" id="3.40.50.720">
    <property type="entry name" value="NAD(P)-binding Rossmann-like Domain"/>
    <property type="match status" value="1"/>
</dbReference>
<evidence type="ECO:0000256" key="1">
    <source>
        <dbReference type="ARBA" id="ARBA00038376"/>
    </source>
</evidence>
<dbReference type="PANTHER" id="PTHR43355">
    <property type="entry name" value="FLAVIN REDUCTASE (NADPH)"/>
    <property type="match status" value="1"/>
</dbReference>
<dbReference type="InterPro" id="IPR016040">
    <property type="entry name" value="NAD(P)-bd_dom"/>
</dbReference>
<protein>
    <recommendedName>
        <fullName evidence="2">NAD(P)-binding domain-containing protein</fullName>
    </recommendedName>
</protein>
<evidence type="ECO:0000259" key="2">
    <source>
        <dbReference type="Pfam" id="PF13460"/>
    </source>
</evidence>
<organism evidence="3 4">
    <name type="scientific">Clonostachys byssicola</name>
    <dbReference type="NCBI Taxonomy" id="160290"/>
    <lineage>
        <taxon>Eukaryota</taxon>
        <taxon>Fungi</taxon>
        <taxon>Dikarya</taxon>
        <taxon>Ascomycota</taxon>
        <taxon>Pezizomycotina</taxon>
        <taxon>Sordariomycetes</taxon>
        <taxon>Hypocreomycetidae</taxon>
        <taxon>Hypocreales</taxon>
        <taxon>Bionectriaceae</taxon>
        <taxon>Clonostachys</taxon>
    </lineage>
</organism>
<dbReference type="Proteomes" id="UP000754883">
    <property type="component" value="Unassembled WGS sequence"/>
</dbReference>
<comment type="caution">
    <text evidence="3">The sequence shown here is derived from an EMBL/GenBank/DDBJ whole genome shotgun (WGS) entry which is preliminary data.</text>
</comment>
<reference evidence="4" key="1">
    <citation type="submission" date="2019-06" db="EMBL/GenBank/DDBJ databases">
        <authorList>
            <person name="Broberg M."/>
        </authorList>
    </citation>
    <scope>NUCLEOTIDE SEQUENCE [LARGE SCALE GENOMIC DNA]</scope>
</reference>
<dbReference type="EMBL" id="CABFNO020001566">
    <property type="protein sequence ID" value="CAH0004523.1"/>
    <property type="molecule type" value="Genomic_DNA"/>
</dbReference>
<sequence length="256" mass="27919">MSHYTQTNNMSKSIIAFFGASNGCGNFALKEALNAGHTCIALLRTPAKLADLAIAYPNLIIKEGNAHDAAAAAACLTIPGDNTRFVDAVHFSIGAFMDPKTFKFADPDVCKKGISAILEALTTLRMNHGTIGSPLLAVVSTTGITEKKRDFPLAFYPLYHWMLATPHADKKVMEERLRGSCERYVLVRPSLLIDNDKEDAKIREGLQDVGTGVLEKEEVGYVISRGAVGRWMYRNLLSVEESAVSKLEGKAVSITW</sequence>
<evidence type="ECO:0000313" key="4">
    <source>
        <dbReference type="Proteomes" id="UP000754883"/>
    </source>
</evidence>
<dbReference type="PANTHER" id="PTHR43355:SF2">
    <property type="entry name" value="FLAVIN REDUCTASE (NADPH)"/>
    <property type="match status" value="1"/>
</dbReference>
<evidence type="ECO:0000313" key="3">
    <source>
        <dbReference type="EMBL" id="CAH0004523.1"/>
    </source>
</evidence>
<dbReference type="OrthoDB" id="63935at2759"/>
<name>A0A9N9UZ36_9HYPO</name>
<dbReference type="Pfam" id="PF13460">
    <property type="entry name" value="NAD_binding_10"/>
    <property type="match status" value="1"/>
</dbReference>
<dbReference type="SUPFAM" id="SSF51735">
    <property type="entry name" value="NAD(P)-binding Rossmann-fold domains"/>
    <property type="match status" value="1"/>
</dbReference>
<feature type="domain" description="NAD(P)-binding" evidence="2">
    <location>
        <begin position="19"/>
        <end position="223"/>
    </location>
</feature>
<accession>A0A9N9UZ36</accession>
<gene>
    <name evidence="3" type="ORF">CBYS24578_00012065</name>
</gene>
<proteinExistence type="inferred from homology"/>
<dbReference type="GO" id="GO:0042602">
    <property type="term" value="F:riboflavin reductase (NADPH) activity"/>
    <property type="evidence" value="ECO:0007669"/>
    <property type="project" value="TreeGrafter"/>
</dbReference>
<dbReference type="AlphaFoldDB" id="A0A9N9UZ36"/>